<protein>
    <submittedName>
        <fullName evidence="1">Uncharacterized protein</fullName>
    </submittedName>
</protein>
<gene>
    <name evidence="1" type="ORF">GGD46_005053</name>
</gene>
<accession>A0A7X0IV29</accession>
<dbReference type="Proteomes" id="UP000565576">
    <property type="component" value="Unassembled WGS sequence"/>
</dbReference>
<evidence type="ECO:0000313" key="2">
    <source>
        <dbReference type="Proteomes" id="UP000565576"/>
    </source>
</evidence>
<name>A0A7X0IV29_9HYPH</name>
<reference evidence="1 2" key="1">
    <citation type="submission" date="2020-08" db="EMBL/GenBank/DDBJ databases">
        <title>Genomic Encyclopedia of Type Strains, Phase IV (KMG-V): Genome sequencing to study the core and pangenomes of soil and plant-associated prokaryotes.</title>
        <authorList>
            <person name="Whitman W."/>
        </authorList>
    </citation>
    <scope>NUCLEOTIDE SEQUENCE [LARGE SCALE GENOMIC DNA]</scope>
    <source>
        <strain evidence="1 2">SEMIA 4060</strain>
    </source>
</reference>
<sequence length="240" mass="25985">MAAKSKVLWVVNYDRLDDFYAKAIDVGATAVAIRSDNNLATAIAKFHGAGLKVYGWRWPSSQTDACMKEAAKIADLFGNYGLDGYFVDPEGAPGKPYDWDRPGLAGLAADFMNTLRAAGPDLRLGVTSHYLAKFCFPNIPWSAFFERADVYLPQSYWRSTEGIIGHGDPADNYNVGIDRWKKTGAAVAKIVPMGGELGSTTAKDLNAYVAAANAQSIGELHFYASESAVKQTVWDAVKSA</sequence>
<organism evidence="1 2">
    <name type="scientific">Rhizobium lusitanum</name>
    <dbReference type="NCBI Taxonomy" id="293958"/>
    <lineage>
        <taxon>Bacteria</taxon>
        <taxon>Pseudomonadati</taxon>
        <taxon>Pseudomonadota</taxon>
        <taxon>Alphaproteobacteria</taxon>
        <taxon>Hyphomicrobiales</taxon>
        <taxon>Rhizobiaceae</taxon>
        <taxon>Rhizobium/Agrobacterium group</taxon>
        <taxon>Rhizobium</taxon>
    </lineage>
</organism>
<dbReference type="AlphaFoldDB" id="A0A7X0IV29"/>
<dbReference type="RefSeq" id="WP_184708909.1">
    <property type="nucleotide sequence ID" value="NZ_JACHBG010000016.1"/>
</dbReference>
<dbReference type="SUPFAM" id="SSF51445">
    <property type="entry name" value="(Trans)glycosidases"/>
    <property type="match status" value="1"/>
</dbReference>
<dbReference type="EMBL" id="JACHBG010000016">
    <property type="protein sequence ID" value="MBB6487743.1"/>
    <property type="molecule type" value="Genomic_DNA"/>
</dbReference>
<dbReference type="InterPro" id="IPR017853">
    <property type="entry name" value="GH"/>
</dbReference>
<proteinExistence type="predicted"/>
<evidence type="ECO:0000313" key="1">
    <source>
        <dbReference type="EMBL" id="MBB6487743.1"/>
    </source>
</evidence>
<comment type="caution">
    <text evidence="1">The sequence shown here is derived from an EMBL/GenBank/DDBJ whole genome shotgun (WGS) entry which is preliminary data.</text>
</comment>